<sequence length="212" mass="24246">MNNKIIKYTTVFLLLLLSSCGGDKTEPIIKRYIESSSVAKLISHRGYNNNQLNGFYSAIKDGFTRLEVDVRLRNGQAVLLHDDIDCANCSTLIELLDLAQNKAITLFIEFKELEAIEISLELLNKYNVDIVLTSFQTEHLKYLNAISNHSLGFVTNEHFNLENLPSIDYLIINRNYIDKCLALIKCVAFDVSNQNQLDKVKYKVDYVIIDNF</sequence>
<reference evidence="2" key="1">
    <citation type="journal article" date="2019" name="Int. J. Syst. Evol. Microbiol.">
        <title>The Global Catalogue of Microorganisms (GCM) 10K type strain sequencing project: providing services to taxonomists for standard genome sequencing and annotation.</title>
        <authorList>
            <consortium name="The Broad Institute Genomics Platform"/>
            <consortium name="The Broad Institute Genome Sequencing Center for Infectious Disease"/>
            <person name="Wu L."/>
            <person name="Ma J."/>
        </authorList>
    </citation>
    <scope>NUCLEOTIDE SEQUENCE [LARGE SCALE GENOMIC DNA]</scope>
    <source>
        <strain evidence="2">JCM 15608</strain>
    </source>
</reference>
<dbReference type="SUPFAM" id="SSF51695">
    <property type="entry name" value="PLC-like phosphodiesterases"/>
    <property type="match status" value="1"/>
</dbReference>
<evidence type="ECO:0008006" key="3">
    <source>
        <dbReference type="Google" id="ProtNLM"/>
    </source>
</evidence>
<keyword evidence="2" id="KW-1185">Reference proteome</keyword>
<dbReference type="Proteomes" id="UP001500021">
    <property type="component" value="Unassembled WGS sequence"/>
</dbReference>
<proteinExistence type="predicted"/>
<dbReference type="RefSeq" id="WP_343816501.1">
    <property type="nucleotide sequence ID" value="NZ_BAAAFA010000004.1"/>
</dbReference>
<organism evidence="1 2">
    <name type="scientific">Colwellia asteriadis</name>
    <dbReference type="NCBI Taxonomy" id="517723"/>
    <lineage>
        <taxon>Bacteria</taxon>
        <taxon>Pseudomonadati</taxon>
        <taxon>Pseudomonadota</taxon>
        <taxon>Gammaproteobacteria</taxon>
        <taxon>Alteromonadales</taxon>
        <taxon>Colwelliaceae</taxon>
        <taxon>Colwellia</taxon>
    </lineage>
</organism>
<dbReference type="Gene3D" id="3.20.20.190">
    <property type="entry name" value="Phosphatidylinositol (PI) phosphodiesterase"/>
    <property type="match status" value="1"/>
</dbReference>
<name>A0ABP3WET8_9GAMM</name>
<protein>
    <recommendedName>
        <fullName evidence="3">GP-PDE domain-containing protein</fullName>
    </recommendedName>
</protein>
<evidence type="ECO:0000313" key="2">
    <source>
        <dbReference type="Proteomes" id="UP001500021"/>
    </source>
</evidence>
<comment type="caution">
    <text evidence="1">The sequence shown here is derived from an EMBL/GenBank/DDBJ whole genome shotgun (WGS) entry which is preliminary data.</text>
</comment>
<dbReference type="InterPro" id="IPR017946">
    <property type="entry name" value="PLC-like_Pdiesterase_TIM-brl"/>
</dbReference>
<accession>A0ABP3WET8</accession>
<gene>
    <name evidence="1" type="ORF">GCM10009111_13280</name>
</gene>
<dbReference type="PROSITE" id="PS51257">
    <property type="entry name" value="PROKAR_LIPOPROTEIN"/>
    <property type="match status" value="1"/>
</dbReference>
<dbReference type="EMBL" id="BAAAFA010000004">
    <property type="protein sequence ID" value="GAA0815249.1"/>
    <property type="molecule type" value="Genomic_DNA"/>
</dbReference>
<dbReference type="CDD" id="cd08556">
    <property type="entry name" value="GDPD"/>
    <property type="match status" value="1"/>
</dbReference>
<evidence type="ECO:0000313" key="1">
    <source>
        <dbReference type="EMBL" id="GAA0815249.1"/>
    </source>
</evidence>